<evidence type="ECO:0000256" key="1">
    <source>
        <dbReference type="SAM" id="MobiDB-lite"/>
    </source>
</evidence>
<sequence>MWALIKAVFINLGCSASSKEVHLLGATSPMPPFMKYHLECHLDSAIFSILGLAKMLQPQAEGKDGEVIQKLKSLQGIKGRVKLPDSVGVVIWRREIEEVAETSTKEMKGCSDEDEKIEDETFELQ</sequence>
<evidence type="ECO:0000313" key="3">
    <source>
        <dbReference type="Proteomes" id="UP001454036"/>
    </source>
</evidence>
<gene>
    <name evidence="2" type="ORF">LIER_11302</name>
</gene>
<dbReference type="Proteomes" id="UP001454036">
    <property type="component" value="Unassembled WGS sequence"/>
</dbReference>
<keyword evidence="3" id="KW-1185">Reference proteome</keyword>
<evidence type="ECO:0000313" key="2">
    <source>
        <dbReference type="EMBL" id="GAA0152947.1"/>
    </source>
</evidence>
<proteinExistence type="predicted"/>
<comment type="caution">
    <text evidence="2">The sequence shown here is derived from an EMBL/GenBank/DDBJ whole genome shotgun (WGS) entry which is preliminary data.</text>
</comment>
<accession>A0AAV3PMG9</accession>
<name>A0AAV3PMG9_LITER</name>
<dbReference type="EMBL" id="BAABME010002085">
    <property type="protein sequence ID" value="GAA0152947.1"/>
    <property type="molecule type" value="Genomic_DNA"/>
</dbReference>
<feature type="compositionally biased region" description="Acidic residues" evidence="1">
    <location>
        <begin position="112"/>
        <end position="125"/>
    </location>
</feature>
<protein>
    <submittedName>
        <fullName evidence="2">Uncharacterized protein</fullName>
    </submittedName>
</protein>
<feature type="compositionally biased region" description="Basic and acidic residues" evidence="1">
    <location>
        <begin position="102"/>
        <end position="111"/>
    </location>
</feature>
<feature type="region of interest" description="Disordered" evidence="1">
    <location>
        <begin position="102"/>
        <end position="125"/>
    </location>
</feature>
<organism evidence="2 3">
    <name type="scientific">Lithospermum erythrorhizon</name>
    <name type="common">Purple gromwell</name>
    <name type="synonym">Lithospermum officinale var. erythrorhizon</name>
    <dbReference type="NCBI Taxonomy" id="34254"/>
    <lineage>
        <taxon>Eukaryota</taxon>
        <taxon>Viridiplantae</taxon>
        <taxon>Streptophyta</taxon>
        <taxon>Embryophyta</taxon>
        <taxon>Tracheophyta</taxon>
        <taxon>Spermatophyta</taxon>
        <taxon>Magnoliopsida</taxon>
        <taxon>eudicotyledons</taxon>
        <taxon>Gunneridae</taxon>
        <taxon>Pentapetalae</taxon>
        <taxon>asterids</taxon>
        <taxon>lamiids</taxon>
        <taxon>Boraginales</taxon>
        <taxon>Boraginaceae</taxon>
        <taxon>Boraginoideae</taxon>
        <taxon>Lithospermeae</taxon>
        <taxon>Lithospermum</taxon>
    </lineage>
</organism>
<dbReference type="AlphaFoldDB" id="A0AAV3PMG9"/>
<reference evidence="2 3" key="1">
    <citation type="submission" date="2024-01" db="EMBL/GenBank/DDBJ databases">
        <title>The complete chloroplast genome sequence of Lithospermum erythrorhizon: insights into the phylogenetic relationship among Boraginaceae species and the maternal lineages of purple gromwells.</title>
        <authorList>
            <person name="Okada T."/>
            <person name="Watanabe K."/>
        </authorList>
    </citation>
    <scope>NUCLEOTIDE SEQUENCE [LARGE SCALE GENOMIC DNA]</scope>
</reference>